<protein>
    <recommendedName>
        <fullName evidence="3">DUF4221 domain-containing protein</fullName>
    </recommendedName>
</protein>
<dbReference type="STRING" id="478744.SAMN05444359_11891"/>
<dbReference type="Pfam" id="PF13970">
    <property type="entry name" value="DUF4221"/>
    <property type="match status" value="1"/>
</dbReference>
<proteinExistence type="predicted"/>
<evidence type="ECO:0000313" key="2">
    <source>
        <dbReference type="Proteomes" id="UP000199021"/>
    </source>
</evidence>
<dbReference type="AlphaFoldDB" id="A0A1H9JVP6"/>
<evidence type="ECO:0008006" key="3">
    <source>
        <dbReference type="Google" id="ProtNLM"/>
    </source>
</evidence>
<organism evidence="1 2">
    <name type="scientific">Neolewinella agarilytica</name>
    <dbReference type="NCBI Taxonomy" id="478744"/>
    <lineage>
        <taxon>Bacteria</taxon>
        <taxon>Pseudomonadati</taxon>
        <taxon>Bacteroidota</taxon>
        <taxon>Saprospiria</taxon>
        <taxon>Saprospirales</taxon>
        <taxon>Lewinellaceae</taxon>
        <taxon>Neolewinella</taxon>
    </lineage>
</organism>
<accession>A0A1H9JVP6</accession>
<gene>
    <name evidence="1" type="ORF">SAMN05444359_11891</name>
</gene>
<dbReference type="SUPFAM" id="SSF50969">
    <property type="entry name" value="YVTN repeat-like/Quinoprotein amine dehydrogenase"/>
    <property type="match status" value="1"/>
</dbReference>
<evidence type="ECO:0000313" key="1">
    <source>
        <dbReference type="EMBL" id="SEQ90844.1"/>
    </source>
</evidence>
<dbReference type="InterPro" id="IPR011044">
    <property type="entry name" value="Quino_amine_DH_bsu"/>
</dbReference>
<dbReference type="Proteomes" id="UP000199021">
    <property type="component" value="Unassembled WGS sequence"/>
</dbReference>
<reference evidence="2" key="1">
    <citation type="submission" date="2016-10" db="EMBL/GenBank/DDBJ databases">
        <authorList>
            <person name="Varghese N."/>
            <person name="Submissions S."/>
        </authorList>
    </citation>
    <scope>NUCLEOTIDE SEQUENCE [LARGE SCALE GENOMIC DNA]</scope>
    <source>
        <strain evidence="2">DSM 24740</strain>
    </source>
</reference>
<sequence length="369" mass="42900">MHSGCSKEEESGSFLMQKLSSFDLPLTDNMRVNSFCVRSFHDRDGKDFLYYLNGVDNSIYVYDVANRSIDHKMRIEREGPQGTGRVVGFSIIGKDSILLSSGGYPSNFLVGKSGQIIDKFEYKWEDSQPPTFSQWDSWYYRDASVKDGVVYFPQEINFLKIDKDYFEQNPIAAYDLRTRKSRLLSFKYAEDYFEKNLPRPMIFSGDENYVYFSMIGNHTIYRIDKMTESAEEYEVKSKYITNKIQNRNKVAGMDDVLRYNATNPRYMGIYDDPYRNVTYRLVILPPEDLGSAEEKFVQLDRFPERFSIIVMDKEMKILGEHLFPNNIYHPAGIFVSSEGLCVPKTHPGYYVENGKETAMTIDVFNFTVE</sequence>
<name>A0A1H9JVP6_9BACT</name>
<dbReference type="InParanoid" id="A0A1H9JVP6"/>
<dbReference type="InterPro" id="IPR025316">
    <property type="entry name" value="DUF4221"/>
</dbReference>
<keyword evidence="2" id="KW-1185">Reference proteome</keyword>
<dbReference type="EMBL" id="FOFB01000018">
    <property type="protein sequence ID" value="SEQ90844.1"/>
    <property type="molecule type" value="Genomic_DNA"/>
</dbReference>